<dbReference type="OrthoDB" id="9794942at2"/>
<dbReference type="Pfam" id="PF00857">
    <property type="entry name" value="Isochorismatase"/>
    <property type="match status" value="1"/>
</dbReference>
<dbReference type="EMBL" id="CP031356">
    <property type="protein sequence ID" value="AXK44857.1"/>
    <property type="molecule type" value="Genomic_DNA"/>
</dbReference>
<evidence type="ECO:0000256" key="1">
    <source>
        <dbReference type="ARBA" id="ARBA00022801"/>
    </source>
</evidence>
<evidence type="ECO:0000313" key="6">
    <source>
        <dbReference type="Proteomes" id="UP000254236"/>
    </source>
</evidence>
<evidence type="ECO:0000256" key="2">
    <source>
        <dbReference type="SAM" id="MobiDB-lite"/>
    </source>
</evidence>
<gene>
    <name evidence="4" type="ORF">DWV08_03925</name>
    <name evidence="5" type="ORF">DXU92_17145</name>
</gene>
<feature type="region of interest" description="Disordered" evidence="2">
    <location>
        <begin position="194"/>
        <end position="216"/>
    </location>
</feature>
<dbReference type="Proteomes" id="UP000282185">
    <property type="component" value="Unassembled WGS sequence"/>
</dbReference>
<dbReference type="EMBL" id="QSWH01000016">
    <property type="protein sequence ID" value="RRR20734.1"/>
    <property type="molecule type" value="Genomic_DNA"/>
</dbReference>
<evidence type="ECO:0000313" key="7">
    <source>
        <dbReference type="Proteomes" id="UP000282185"/>
    </source>
</evidence>
<evidence type="ECO:0000259" key="3">
    <source>
        <dbReference type="Pfam" id="PF00857"/>
    </source>
</evidence>
<accession>A0A345YLQ5</accession>
<dbReference type="InterPro" id="IPR036380">
    <property type="entry name" value="Isochorismatase-like_sf"/>
</dbReference>
<dbReference type="KEGG" id="bsau:DWV08_03925"/>
<dbReference type="PANTHER" id="PTHR43540">
    <property type="entry name" value="PEROXYUREIDOACRYLATE/UREIDOACRYLATE AMIDOHYDROLASE-RELATED"/>
    <property type="match status" value="1"/>
</dbReference>
<protein>
    <submittedName>
        <fullName evidence="5">Isochorismatase family protein</fullName>
    </submittedName>
</protein>
<sequence length="216" mass="22911">MSAPRRAVIVIDVQNEYFTGLLPVQFPPREDSLARITEVIDTAASQGLPVAVVQHKFPEGAPVFAQGSEGWQLHPQIAERVRPEWKRSVKNVASVFADDSLVEWLREKEVDTVTLVGYMTNNCVIGSAAAAEPLGIAVEVLSDATGAIHLANEAGSASGQQVHETLMALLHSNFAAVATTEAWTKALGTSAALPKSDLGSSAVQGRETYGDAPTHA</sequence>
<dbReference type="GO" id="GO:0016787">
    <property type="term" value="F:hydrolase activity"/>
    <property type="evidence" value="ECO:0007669"/>
    <property type="project" value="UniProtKB-KW"/>
</dbReference>
<evidence type="ECO:0000313" key="4">
    <source>
        <dbReference type="EMBL" id="AXK44857.1"/>
    </source>
</evidence>
<reference evidence="4 6" key="1">
    <citation type="submission" date="2018-07" db="EMBL/GenBank/DDBJ databases">
        <title>Brachybacterium saurashtrense DSM 23186 genome sequence.</title>
        <authorList>
            <person name="Guo L."/>
        </authorList>
    </citation>
    <scope>NUCLEOTIDE SEQUENCE [LARGE SCALE GENOMIC DNA]</scope>
    <source>
        <strain evidence="4 6">DSM 23186</strain>
    </source>
</reference>
<dbReference type="InterPro" id="IPR050272">
    <property type="entry name" value="Isochorismatase-like_hydrls"/>
</dbReference>
<name>A0A345YLQ5_9MICO</name>
<reference evidence="5 7" key="2">
    <citation type="submission" date="2018-08" db="EMBL/GenBank/DDBJ databases">
        <title>Brachybacterium saurashtrense DSM 23186.</title>
        <authorList>
            <person name="Li Y."/>
        </authorList>
    </citation>
    <scope>NUCLEOTIDE SEQUENCE [LARGE SCALE GENOMIC DNA]</scope>
    <source>
        <strain evidence="5 7">DSM 23186</strain>
    </source>
</reference>
<dbReference type="InterPro" id="IPR000868">
    <property type="entry name" value="Isochorismatase-like_dom"/>
</dbReference>
<keyword evidence="1" id="KW-0378">Hydrolase</keyword>
<proteinExistence type="predicted"/>
<dbReference type="RefSeq" id="WP_115412610.1">
    <property type="nucleotide sequence ID" value="NZ_CP031356.1"/>
</dbReference>
<keyword evidence="6" id="KW-1185">Reference proteome</keyword>
<evidence type="ECO:0000313" key="5">
    <source>
        <dbReference type="EMBL" id="RRR20734.1"/>
    </source>
</evidence>
<dbReference type="PANTHER" id="PTHR43540:SF6">
    <property type="entry name" value="ISOCHORISMATASE-LIKE DOMAIN-CONTAINING PROTEIN"/>
    <property type="match status" value="1"/>
</dbReference>
<dbReference type="Gene3D" id="3.40.50.850">
    <property type="entry name" value="Isochorismatase-like"/>
    <property type="match status" value="1"/>
</dbReference>
<feature type="domain" description="Isochorismatase-like" evidence="3">
    <location>
        <begin position="7"/>
        <end position="181"/>
    </location>
</feature>
<organism evidence="5 7">
    <name type="scientific">Brachybacterium saurashtrense</name>
    <dbReference type="NCBI Taxonomy" id="556288"/>
    <lineage>
        <taxon>Bacteria</taxon>
        <taxon>Bacillati</taxon>
        <taxon>Actinomycetota</taxon>
        <taxon>Actinomycetes</taxon>
        <taxon>Micrococcales</taxon>
        <taxon>Dermabacteraceae</taxon>
        <taxon>Brachybacterium</taxon>
    </lineage>
</organism>
<dbReference type="Proteomes" id="UP000254236">
    <property type="component" value="Chromosome"/>
</dbReference>
<dbReference type="SUPFAM" id="SSF52499">
    <property type="entry name" value="Isochorismatase-like hydrolases"/>
    <property type="match status" value="1"/>
</dbReference>
<dbReference type="AlphaFoldDB" id="A0A345YLQ5"/>